<evidence type="ECO:0000313" key="2">
    <source>
        <dbReference type="Proteomes" id="UP000078576"/>
    </source>
</evidence>
<sequence>MSEVPRSLSDTLTIPALGKRAAEVLQVIERQGYRGTSSFDLAGDLCFPTIPTKQWELLHNCFENQCSLEYLVLLFATIFEARDEL</sequence>
<name>A0A194UR41_CYTMA</name>
<evidence type="ECO:0000313" key="1">
    <source>
        <dbReference type="EMBL" id="KUI54114.1"/>
    </source>
</evidence>
<reference evidence="2" key="1">
    <citation type="submission" date="2014-12" db="EMBL/GenBank/DDBJ databases">
        <title>Genome Sequence of Valsa Canker Pathogens Uncovers a Specific Adaption of Colonization on Woody Bark.</title>
        <authorList>
            <person name="Yin Z."/>
            <person name="Liu H."/>
            <person name="Gao X."/>
            <person name="Li Z."/>
            <person name="Song N."/>
            <person name="Ke X."/>
            <person name="Dai Q."/>
            <person name="Wu Y."/>
            <person name="Sun Y."/>
            <person name="Xu J.-R."/>
            <person name="Kang Z.K."/>
            <person name="Wang L."/>
            <person name="Huang L."/>
        </authorList>
    </citation>
    <scope>NUCLEOTIDE SEQUENCE [LARGE SCALE GENOMIC DNA]</scope>
    <source>
        <strain evidence="2">SXYL134</strain>
    </source>
</reference>
<protein>
    <submittedName>
        <fullName evidence="1">Uncharacterized protein</fullName>
    </submittedName>
</protein>
<gene>
    <name evidence="1" type="ORF">VP1G_10616</name>
</gene>
<proteinExistence type="predicted"/>
<organism evidence="1 2">
    <name type="scientific">Cytospora mali</name>
    <name type="common">Apple Valsa canker fungus</name>
    <name type="synonym">Valsa mali</name>
    <dbReference type="NCBI Taxonomy" id="578113"/>
    <lineage>
        <taxon>Eukaryota</taxon>
        <taxon>Fungi</taxon>
        <taxon>Dikarya</taxon>
        <taxon>Ascomycota</taxon>
        <taxon>Pezizomycotina</taxon>
        <taxon>Sordariomycetes</taxon>
        <taxon>Sordariomycetidae</taxon>
        <taxon>Diaporthales</taxon>
        <taxon>Cytosporaceae</taxon>
        <taxon>Cytospora</taxon>
    </lineage>
</organism>
<keyword evidence="2" id="KW-1185">Reference proteome</keyword>
<dbReference type="AlphaFoldDB" id="A0A194UR41"/>
<dbReference type="EMBL" id="KN714671">
    <property type="protein sequence ID" value="KUI54114.1"/>
    <property type="molecule type" value="Genomic_DNA"/>
</dbReference>
<dbReference type="Proteomes" id="UP000078576">
    <property type="component" value="Unassembled WGS sequence"/>
</dbReference>
<accession>A0A194UR41</accession>